<dbReference type="EMBL" id="CM045768">
    <property type="protein sequence ID" value="KAI7982329.1"/>
    <property type="molecule type" value="Genomic_DNA"/>
</dbReference>
<reference evidence="1 2" key="1">
    <citation type="journal article" date="2022" name="Plant J.">
        <title>Chromosome-level genome of Camellia lanceoleosa provides a valuable resource for understanding genome evolution and self-incompatibility.</title>
        <authorList>
            <person name="Gong W."/>
            <person name="Xiao S."/>
            <person name="Wang L."/>
            <person name="Liao Z."/>
            <person name="Chang Y."/>
            <person name="Mo W."/>
            <person name="Hu G."/>
            <person name="Li W."/>
            <person name="Zhao G."/>
            <person name="Zhu H."/>
            <person name="Hu X."/>
            <person name="Ji K."/>
            <person name="Xiang X."/>
            <person name="Song Q."/>
            <person name="Yuan D."/>
            <person name="Jin S."/>
            <person name="Zhang L."/>
        </authorList>
    </citation>
    <scope>NUCLEOTIDE SEQUENCE [LARGE SCALE GENOMIC DNA]</scope>
    <source>
        <strain evidence="1">SQ_2022a</strain>
    </source>
</reference>
<comment type="caution">
    <text evidence="1">The sequence shown here is derived from an EMBL/GenBank/DDBJ whole genome shotgun (WGS) entry which is preliminary data.</text>
</comment>
<evidence type="ECO:0000313" key="1">
    <source>
        <dbReference type="EMBL" id="KAI7982329.1"/>
    </source>
</evidence>
<keyword evidence="1" id="KW-0648">Protein biosynthesis</keyword>
<dbReference type="Proteomes" id="UP001060215">
    <property type="component" value="Chromosome 11"/>
</dbReference>
<organism evidence="1 2">
    <name type="scientific">Camellia lanceoleosa</name>
    <dbReference type="NCBI Taxonomy" id="1840588"/>
    <lineage>
        <taxon>Eukaryota</taxon>
        <taxon>Viridiplantae</taxon>
        <taxon>Streptophyta</taxon>
        <taxon>Embryophyta</taxon>
        <taxon>Tracheophyta</taxon>
        <taxon>Spermatophyta</taxon>
        <taxon>Magnoliopsida</taxon>
        <taxon>eudicotyledons</taxon>
        <taxon>Gunneridae</taxon>
        <taxon>Pentapetalae</taxon>
        <taxon>asterids</taxon>
        <taxon>Ericales</taxon>
        <taxon>Theaceae</taxon>
        <taxon>Camellia</taxon>
    </lineage>
</organism>
<evidence type="ECO:0000313" key="2">
    <source>
        <dbReference type="Proteomes" id="UP001060215"/>
    </source>
</evidence>
<gene>
    <name evidence="1" type="ORF">LOK49_LG15G00757</name>
</gene>
<sequence length="144" mass="16287">MEKINSCEKRNPFSLEDGQDSKDPKQSTADMTVFKSFNKNLSQKDLQLIASSVVLAALSVAPYDNMRGASHLELEHEKEQNLRMANLIGFIIDPKLESREVLSRSSLLTELLFTLSFADAIHRIVVAMKLTFGCFILIHIWKAF</sequence>
<accession>A0ACC0F119</accession>
<proteinExistence type="predicted"/>
<protein>
    <submittedName>
        <fullName evidence="1">Eukaryotic translation initiation factor 3 subunit A</fullName>
    </submittedName>
</protein>
<name>A0ACC0F119_9ERIC</name>
<keyword evidence="1" id="KW-0396">Initiation factor</keyword>
<keyword evidence="2" id="KW-1185">Reference proteome</keyword>